<dbReference type="AlphaFoldDB" id="A0A1R0H8C1"/>
<accession>A0A1R0H8C1</accession>
<dbReference type="Proteomes" id="UP000187455">
    <property type="component" value="Unassembled WGS sequence"/>
</dbReference>
<protein>
    <submittedName>
        <fullName evidence="1">Uncharacterized protein</fullName>
    </submittedName>
</protein>
<gene>
    <name evidence="1" type="ORF">AYI68_g441</name>
</gene>
<dbReference type="EMBL" id="LSSL01000127">
    <property type="protein sequence ID" value="OLY85373.1"/>
    <property type="molecule type" value="Genomic_DNA"/>
</dbReference>
<name>A0A1R0H8C1_9FUNG</name>
<organism evidence="1 2">
    <name type="scientific">Smittium mucronatum</name>
    <dbReference type="NCBI Taxonomy" id="133383"/>
    <lineage>
        <taxon>Eukaryota</taxon>
        <taxon>Fungi</taxon>
        <taxon>Fungi incertae sedis</taxon>
        <taxon>Zoopagomycota</taxon>
        <taxon>Kickxellomycotina</taxon>
        <taxon>Harpellomycetes</taxon>
        <taxon>Harpellales</taxon>
        <taxon>Legeriomycetaceae</taxon>
        <taxon>Smittium</taxon>
    </lineage>
</organism>
<comment type="caution">
    <text evidence="1">The sequence shown here is derived from an EMBL/GenBank/DDBJ whole genome shotgun (WGS) entry which is preliminary data.</text>
</comment>
<evidence type="ECO:0000313" key="2">
    <source>
        <dbReference type="Proteomes" id="UP000187455"/>
    </source>
</evidence>
<sequence length="99" mass="11513">MQTIMKHIFHVLWEFFSQNLLQLYHKKDLNIFTWYGSSCKADASVAVEIQVDNLPWRARLSGSQETRVKQSNSLALSQAGTKYVPKEQIQQKDCYCTEN</sequence>
<keyword evidence="2" id="KW-1185">Reference proteome</keyword>
<proteinExistence type="predicted"/>
<reference evidence="1 2" key="1">
    <citation type="journal article" date="2016" name="Mol. Biol. Evol.">
        <title>Genome-Wide Survey of Gut Fungi (Harpellales) Reveals the First Horizontally Transferred Ubiquitin Gene from a Mosquito Host.</title>
        <authorList>
            <person name="Wang Y."/>
            <person name="White M.M."/>
            <person name="Kvist S."/>
            <person name="Moncalvo J.M."/>
        </authorList>
    </citation>
    <scope>NUCLEOTIDE SEQUENCE [LARGE SCALE GENOMIC DNA]</scope>
    <source>
        <strain evidence="1 2">ALG-7-W6</strain>
    </source>
</reference>
<evidence type="ECO:0000313" key="1">
    <source>
        <dbReference type="EMBL" id="OLY85373.1"/>
    </source>
</evidence>